<dbReference type="Proteomes" id="UP000224006">
    <property type="component" value="Chromosome V"/>
</dbReference>
<comment type="catalytic activity">
    <reaction evidence="4">
        <text>a 5'-end triphospho-ribonucleoside in mRNA + H2O = a 5'-end diphospho-ribonucleoside in mRNA + phosphate + H(+)</text>
        <dbReference type="Rhea" id="RHEA:67004"/>
        <dbReference type="Rhea" id="RHEA-COMP:17164"/>
        <dbReference type="Rhea" id="RHEA-COMP:17165"/>
        <dbReference type="ChEBI" id="CHEBI:15377"/>
        <dbReference type="ChEBI" id="CHEBI:15378"/>
        <dbReference type="ChEBI" id="CHEBI:43474"/>
        <dbReference type="ChEBI" id="CHEBI:167616"/>
        <dbReference type="ChEBI" id="CHEBI:167618"/>
        <dbReference type="EC" id="3.6.1.74"/>
    </reaction>
    <physiologicalReaction direction="left-to-right" evidence="4">
        <dbReference type="Rhea" id="RHEA:67005"/>
    </physiologicalReaction>
</comment>
<dbReference type="VEuPathDB" id="ToxoDB:BESB_061990"/>
<dbReference type="RefSeq" id="XP_029219321.1">
    <property type="nucleotide sequence ID" value="XM_029364613.1"/>
</dbReference>
<dbReference type="InterPro" id="IPR033469">
    <property type="entry name" value="CYTH-like_dom_sf"/>
</dbReference>
<dbReference type="EC" id="3.6.1.74" evidence="3"/>
<evidence type="ECO:0000256" key="1">
    <source>
        <dbReference type="ARBA" id="ARBA00022664"/>
    </source>
</evidence>
<feature type="compositionally biased region" description="Low complexity" evidence="5">
    <location>
        <begin position="131"/>
        <end position="146"/>
    </location>
</feature>
<dbReference type="GO" id="GO:0004651">
    <property type="term" value="F:polynucleotide 5'-phosphatase activity"/>
    <property type="evidence" value="ECO:0007669"/>
    <property type="project" value="InterPro"/>
</dbReference>
<evidence type="ECO:0000256" key="5">
    <source>
        <dbReference type="SAM" id="MobiDB-lite"/>
    </source>
</evidence>
<feature type="compositionally biased region" description="Low complexity" evidence="5">
    <location>
        <begin position="60"/>
        <end position="113"/>
    </location>
</feature>
<dbReference type="GO" id="GO:0006397">
    <property type="term" value="P:mRNA processing"/>
    <property type="evidence" value="ECO:0007669"/>
    <property type="project" value="UniProtKB-KW"/>
</dbReference>
<dbReference type="Gene3D" id="3.20.100.10">
    <property type="entry name" value="mRNA triphosphatase Cet1-like"/>
    <property type="match status" value="2"/>
</dbReference>
<feature type="compositionally biased region" description="Low complexity" evidence="5">
    <location>
        <begin position="15"/>
        <end position="32"/>
    </location>
</feature>
<feature type="compositionally biased region" description="Low complexity" evidence="5">
    <location>
        <begin position="171"/>
        <end position="203"/>
    </location>
</feature>
<feature type="compositionally biased region" description="Low complexity" evidence="5">
    <location>
        <begin position="300"/>
        <end position="317"/>
    </location>
</feature>
<protein>
    <recommendedName>
        <fullName evidence="3">mRNA 5'-phosphatase</fullName>
        <ecNumber evidence="3">3.6.1.74</ecNumber>
    </recommendedName>
</protein>
<keyword evidence="7" id="KW-1185">Reference proteome</keyword>
<feature type="region of interest" description="Disordered" evidence="5">
    <location>
        <begin position="450"/>
        <end position="554"/>
    </location>
</feature>
<organism evidence="6 7">
    <name type="scientific">Besnoitia besnoiti</name>
    <name type="common">Apicomplexan protozoan</name>
    <dbReference type="NCBI Taxonomy" id="94643"/>
    <lineage>
        <taxon>Eukaryota</taxon>
        <taxon>Sar</taxon>
        <taxon>Alveolata</taxon>
        <taxon>Apicomplexa</taxon>
        <taxon>Conoidasida</taxon>
        <taxon>Coccidia</taxon>
        <taxon>Eucoccidiorida</taxon>
        <taxon>Eimeriorina</taxon>
        <taxon>Sarcocystidae</taxon>
        <taxon>Besnoitia</taxon>
    </lineage>
</organism>
<dbReference type="SUPFAM" id="SSF55154">
    <property type="entry name" value="CYTH-like phosphatases"/>
    <property type="match status" value="1"/>
</dbReference>
<evidence type="ECO:0000256" key="4">
    <source>
        <dbReference type="ARBA" id="ARBA00047740"/>
    </source>
</evidence>
<dbReference type="EMBL" id="NWUJ01000005">
    <property type="protein sequence ID" value="PFH35312.1"/>
    <property type="molecule type" value="Genomic_DNA"/>
</dbReference>
<keyword evidence="2" id="KW-0378">Hydrolase</keyword>
<dbReference type="KEGG" id="bbes:BESB_061990"/>
<comment type="caution">
    <text evidence="6">The sequence shown here is derived from an EMBL/GenBank/DDBJ whole genome shotgun (WGS) entry which is preliminary data.</text>
</comment>
<reference evidence="6 7" key="1">
    <citation type="submission" date="2017-09" db="EMBL/GenBank/DDBJ databases">
        <title>Genome sequencing of Besnoitia besnoiti strain Bb-Ger1.</title>
        <authorList>
            <person name="Schares G."/>
            <person name="Venepally P."/>
            <person name="Lorenzi H.A."/>
        </authorList>
    </citation>
    <scope>NUCLEOTIDE SEQUENCE [LARGE SCALE GENOMIC DNA]</scope>
    <source>
        <strain evidence="6 7">Bb-Ger1</strain>
    </source>
</reference>
<gene>
    <name evidence="6" type="ORF">BESB_061990</name>
</gene>
<feature type="compositionally biased region" description="Low complexity" evidence="5">
    <location>
        <begin position="276"/>
        <end position="287"/>
    </location>
</feature>
<dbReference type="InterPro" id="IPR037009">
    <property type="entry name" value="mRNA_triPase_Cet1_sf"/>
</dbReference>
<feature type="compositionally biased region" description="Basic residues" evidence="5">
    <location>
        <begin position="525"/>
        <end position="539"/>
    </location>
</feature>
<proteinExistence type="predicted"/>
<feature type="compositionally biased region" description="Acidic residues" evidence="5">
    <location>
        <begin position="509"/>
        <end position="519"/>
    </location>
</feature>
<feature type="region of interest" description="Disordered" evidence="5">
    <location>
        <begin position="620"/>
        <end position="640"/>
    </location>
</feature>
<sequence length="907" mass="94509">MDGSRSLGRDAGELSPAASMAPAGSAAVSPSPILLPEGSLTASEGPGARGKCSSRQRLELSASASATLSSPSSSSPSSSSSSSHSSSSSSSSSTSPSLSSQSSPQSTLSSPTSWNAVFAPSLPSSASPDVAASLALGASPSAPDSGLPRTEPRSPSSSLSSAPGVHFPLLPSFAQAGSPAAPSAARAQMQRPSASSDPSTSPAGRMAGERLRGRPQVNDPMQRHAAAEGQQPLGSGAKRESDLCSRAGERSAPGTPGKIARKSIAESKKTPSEQTLAALEAVSAARASPHKTPPDASKHPSGTSPSAASPSGTADSGVDLTVASERLDGSRSRLCDTLATELAQQLEMIVEDTPGLLSTLNQDATDKSDALPIELEIEGRLGVLIDLDTGSRLRLPLSSLALLSSSFCSGGGGAPSGSSGLRFEAGVSQKQFTSIQEFIVDTVVGKAAPGQTGGAGAQTAGMPRAAGQSPGGQKRTRDQIASNARAYSSGVRSQAPEEEDYLSDWASLIDDDSSSEDDADGRASSRLRQRKRGKLRVRRERSPSRAVASAPPPEAAAWVQLPIQATEEEYHSLSCMPDTAIRVSYPHPRSLPGSLLPLGAIWKSNQMTWNLYAGQDSEQEWADDAARGGGPDEGCSAWGDDDSGRRRVDCRLAINIEHHPNLREVVRDLERRSKMGGRPLTGQGSQGPVMRRIRKRQSFVHPCGVRIDLTEVRMDMGGGGKGPGGKGRERLLFEVETELNSVLVLQAIQYKQMTGDSLPLLSLCVSFLTVLEDLSVHLNAVLVAASSGSGSFSQAAGLLTGPALSPAGEPRFADLSQCFPPSPSVALFKEYLSPCLPLIGDYAFRAVAKELAKKGEERLQDYLTKIDVDEKSLYTNDTVTIVGPWVPCLNEEGRLEFAVPVARPSQP</sequence>
<accession>A0A2A9MIU9</accession>
<feature type="compositionally biased region" description="Basic and acidic residues" evidence="5">
    <location>
        <begin position="237"/>
        <end position="249"/>
    </location>
</feature>
<evidence type="ECO:0000313" key="6">
    <source>
        <dbReference type="EMBL" id="PFH35312.1"/>
    </source>
</evidence>
<evidence type="ECO:0000256" key="3">
    <source>
        <dbReference type="ARBA" id="ARBA00035028"/>
    </source>
</evidence>
<dbReference type="GO" id="GO:0140818">
    <property type="term" value="F:mRNA 5'-triphosphate monophosphatase activity"/>
    <property type="evidence" value="ECO:0007669"/>
    <property type="project" value="UniProtKB-EC"/>
</dbReference>
<evidence type="ECO:0000256" key="2">
    <source>
        <dbReference type="ARBA" id="ARBA00022801"/>
    </source>
</evidence>
<feature type="region of interest" description="Disordered" evidence="5">
    <location>
        <begin position="1"/>
        <end position="317"/>
    </location>
</feature>
<dbReference type="GeneID" id="40311127"/>
<name>A0A2A9MIU9_BESBE</name>
<feature type="compositionally biased region" description="Polar residues" evidence="5">
    <location>
        <begin position="479"/>
        <end position="492"/>
    </location>
</feature>
<dbReference type="OrthoDB" id="272147at2759"/>
<dbReference type="AlphaFoldDB" id="A0A2A9MIU9"/>
<keyword evidence="1" id="KW-0507">mRNA processing</keyword>
<evidence type="ECO:0000313" key="7">
    <source>
        <dbReference type="Proteomes" id="UP000224006"/>
    </source>
</evidence>